<sequence length="318" mass="35090">MHEDLLLLDNIRLNFSQASLHIMNITIGFIMFGVALEIKWDQFRDVLRNPRKVIVGLLAQYLVLPAVTFLAVWLLGGYITPAVAFGMILVASCPGGNVSNFISSVAKANVALSVSLTAAATVLALIFTPLNFAFWGKLYSTTSPLLRPIVIDPVDMFRTVIILLGIPVAAGILFSQKLPRITEKIKKPIKTLSLLIFAAFVIMAFRNNYGYFIMYAKWIIIIVLIHNGMALLSGYFTASAFGLNQIDRRTISIETGIQNSGLGLVLLFNPKIFPPELNMGGMAFIAAWWGIWHILSGLGLATFWSWGRPLRKTEVVSS</sequence>
<feature type="transmembrane region" description="Helical" evidence="5">
    <location>
        <begin position="218"/>
        <end position="238"/>
    </location>
</feature>
<evidence type="ECO:0000256" key="1">
    <source>
        <dbReference type="ARBA" id="ARBA00004141"/>
    </source>
</evidence>
<reference evidence="6" key="1">
    <citation type="journal article" date="2015" name="Genome Announc.">
        <title>Draft Genome Sequence of Bacteroidales Strain TBC1, a Novel Isolate from a Methanogenic Wastewater Treatment System.</title>
        <authorList>
            <person name="Tourlousse D.M."/>
            <person name="Matsuura N."/>
            <person name="Sun L."/>
            <person name="Toyonaga M."/>
            <person name="Kuroda K."/>
            <person name="Ohashi A."/>
            <person name="Cruz R."/>
            <person name="Yamaguchi T."/>
            <person name="Sekiguchi Y."/>
        </authorList>
    </citation>
    <scope>NUCLEOTIDE SEQUENCE [LARGE SCALE GENOMIC DNA]</scope>
    <source>
        <strain evidence="6">TBC1</strain>
    </source>
</reference>
<dbReference type="OrthoDB" id="9806785at2"/>
<comment type="subcellular location">
    <subcellularLocation>
        <location evidence="1">Membrane</location>
        <topology evidence="1">Multi-pass membrane protein</topology>
    </subcellularLocation>
</comment>
<dbReference type="AlphaFoldDB" id="A0A0S7BYW6"/>
<dbReference type="InterPro" id="IPR038770">
    <property type="entry name" value="Na+/solute_symporter_sf"/>
</dbReference>
<name>A0A0S7BYW6_9BACT</name>
<gene>
    <name evidence="6" type="ORF">TBC1_111929</name>
</gene>
<feature type="transmembrane region" description="Helical" evidence="5">
    <location>
        <begin position="156"/>
        <end position="174"/>
    </location>
</feature>
<dbReference type="GO" id="GO:0016020">
    <property type="term" value="C:membrane"/>
    <property type="evidence" value="ECO:0007669"/>
    <property type="project" value="UniProtKB-SubCell"/>
</dbReference>
<feature type="transmembrane region" description="Helical" evidence="5">
    <location>
        <begin position="110"/>
        <end position="136"/>
    </location>
</feature>
<dbReference type="EMBL" id="DF968182">
    <property type="protein sequence ID" value="GAP43771.1"/>
    <property type="molecule type" value="Genomic_DNA"/>
</dbReference>
<accession>A0A0S7BYW6</accession>
<dbReference type="STRING" id="1678841.TBC1_111929"/>
<dbReference type="Gene3D" id="1.20.1530.20">
    <property type="match status" value="1"/>
</dbReference>
<dbReference type="Pfam" id="PF01758">
    <property type="entry name" value="SBF"/>
    <property type="match status" value="1"/>
</dbReference>
<organism evidence="6">
    <name type="scientific">Lentimicrobium saccharophilum</name>
    <dbReference type="NCBI Taxonomy" id="1678841"/>
    <lineage>
        <taxon>Bacteria</taxon>
        <taxon>Pseudomonadati</taxon>
        <taxon>Bacteroidota</taxon>
        <taxon>Bacteroidia</taxon>
        <taxon>Bacteroidales</taxon>
        <taxon>Lentimicrobiaceae</taxon>
        <taxon>Lentimicrobium</taxon>
    </lineage>
</organism>
<dbReference type="InterPro" id="IPR002657">
    <property type="entry name" value="BilAc:Na_symport/Acr3"/>
</dbReference>
<evidence type="ECO:0000256" key="4">
    <source>
        <dbReference type="ARBA" id="ARBA00023136"/>
    </source>
</evidence>
<evidence type="ECO:0000256" key="3">
    <source>
        <dbReference type="ARBA" id="ARBA00022989"/>
    </source>
</evidence>
<proteinExistence type="predicted"/>
<evidence type="ECO:0000256" key="2">
    <source>
        <dbReference type="ARBA" id="ARBA00022692"/>
    </source>
</evidence>
<feature type="transmembrane region" description="Helical" evidence="5">
    <location>
        <begin position="20"/>
        <end position="40"/>
    </location>
</feature>
<feature type="transmembrane region" description="Helical" evidence="5">
    <location>
        <begin position="281"/>
        <end position="304"/>
    </location>
</feature>
<dbReference type="Proteomes" id="UP000053091">
    <property type="component" value="Unassembled WGS sequence"/>
</dbReference>
<feature type="transmembrane region" description="Helical" evidence="5">
    <location>
        <begin position="194"/>
        <end position="212"/>
    </location>
</feature>
<dbReference type="PANTHER" id="PTHR10361:SF28">
    <property type="entry name" value="P3 PROTEIN-RELATED"/>
    <property type="match status" value="1"/>
</dbReference>
<keyword evidence="7" id="KW-1185">Reference proteome</keyword>
<dbReference type="RefSeq" id="WP_062042952.1">
    <property type="nucleotide sequence ID" value="NZ_DF968182.1"/>
</dbReference>
<keyword evidence="4 5" id="KW-0472">Membrane</keyword>
<evidence type="ECO:0000256" key="5">
    <source>
        <dbReference type="SAM" id="Phobius"/>
    </source>
</evidence>
<feature type="transmembrane region" description="Helical" evidence="5">
    <location>
        <begin position="52"/>
        <end position="72"/>
    </location>
</feature>
<keyword evidence="3 5" id="KW-1133">Transmembrane helix</keyword>
<dbReference type="PANTHER" id="PTHR10361">
    <property type="entry name" value="SODIUM-BILE ACID COTRANSPORTER"/>
    <property type="match status" value="1"/>
</dbReference>
<evidence type="ECO:0000313" key="6">
    <source>
        <dbReference type="EMBL" id="GAP43771.1"/>
    </source>
</evidence>
<feature type="transmembrane region" description="Helical" evidence="5">
    <location>
        <begin position="78"/>
        <end position="98"/>
    </location>
</feature>
<protein>
    <submittedName>
        <fullName evidence="6">Predicted Na+-dependent transporter</fullName>
    </submittedName>
</protein>
<keyword evidence="2 5" id="KW-0812">Transmembrane</keyword>
<evidence type="ECO:0000313" key="7">
    <source>
        <dbReference type="Proteomes" id="UP000053091"/>
    </source>
</evidence>
<dbReference type="InterPro" id="IPR004710">
    <property type="entry name" value="Bilac:Na_transpt"/>
</dbReference>